<protein>
    <submittedName>
        <fullName evidence="2">Uncharacterized protein</fullName>
    </submittedName>
</protein>
<reference evidence="2" key="1">
    <citation type="journal article" date="2021" name="Nat. Commun.">
        <title>Genetic determinants of endophytism in the Arabidopsis root mycobiome.</title>
        <authorList>
            <person name="Mesny F."/>
            <person name="Miyauchi S."/>
            <person name="Thiergart T."/>
            <person name="Pickel B."/>
            <person name="Atanasova L."/>
            <person name="Karlsson M."/>
            <person name="Huettel B."/>
            <person name="Barry K.W."/>
            <person name="Haridas S."/>
            <person name="Chen C."/>
            <person name="Bauer D."/>
            <person name="Andreopoulos W."/>
            <person name="Pangilinan J."/>
            <person name="LaButti K."/>
            <person name="Riley R."/>
            <person name="Lipzen A."/>
            <person name="Clum A."/>
            <person name="Drula E."/>
            <person name="Henrissat B."/>
            <person name="Kohler A."/>
            <person name="Grigoriev I.V."/>
            <person name="Martin F.M."/>
            <person name="Hacquard S."/>
        </authorList>
    </citation>
    <scope>NUCLEOTIDE SEQUENCE</scope>
    <source>
        <strain evidence="2">MPI-CAGE-CH-0230</strain>
    </source>
</reference>
<evidence type="ECO:0000313" key="2">
    <source>
        <dbReference type="EMBL" id="KAH7021156.1"/>
    </source>
</evidence>
<dbReference type="AlphaFoldDB" id="A0A9P8XWF4"/>
<dbReference type="Proteomes" id="UP000756346">
    <property type="component" value="Unassembled WGS sequence"/>
</dbReference>
<gene>
    <name evidence="2" type="ORF">B0I36DRAFT_29528</name>
</gene>
<dbReference type="EMBL" id="JAGTJQ010000010">
    <property type="protein sequence ID" value="KAH7021156.1"/>
    <property type="molecule type" value="Genomic_DNA"/>
</dbReference>
<keyword evidence="3" id="KW-1185">Reference proteome</keyword>
<accession>A0A9P8XWF4</accession>
<name>A0A9P8XWF4_9PEZI</name>
<feature type="compositionally biased region" description="Low complexity" evidence="1">
    <location>
        <begin position="50"/>
        <end position="76"/>
    </location>
</feature>
<dbReference type="GeneID" id="70181394"/>
<dbReference type="OrthoDB" id="1896086at2759"/>
<evidence type="ECO:0000256" key="1">
    <source>
        <dbReference type="SAM" id="MobiDB-lite"/>
    </source>
</evidence>
<evidence type="ECO:0000313" key="3">
    <source>
        <dbReference type="Proteomes" id="UP000756346"/>
    </source>
</evidence>
<proteinExistence type="predicted"/>
<feature type="region of interest" description="Disordered" evidence="1">
    <location>
        <begin position="48"/>
        <end position="76"/>
    </location>
</feature>
<organism evidence="2 3">
    <name type="scientific">Microdochium trichocladiopsis</name>
    <dbReference type="NCBI Taxonomy" id="1682393"/>
    <lineage>
        <taxon>Eukaryota</taxon>
        <taxon>Fungi</taxon>
        <taxon>Dikarya</taxon>
        <taxon>Ascomycota</taxon>
        <taxon>Pezizomycotina</taxon>
        <taxon>Sordariomycetes</taxon>
        <taxon>Xylariomycetidae</taxon>
        <taxon>Xylariales</taxon>
        <taxon>Microdochiaceae</taxon>
        <taxon>Microdochium</taxon>
    </lineage>
</organism>
<comment type="caution">
    <text evidence="2">The sequence shown here is derived from an EMBL/GenBank/DDBJ whole genome shotgun (WGS) entry which is preliminary data.</text>
</comment>
<dbReference type="RefSeq" id="XP_046007357.1">
    <property type="nucleotide sequence ID" value="XM_046151848.1"/>
</dbReference>
<sequence>MDPDEEFPYFCPMAPDGGPLIIDSLDDLPFTFTTVPSVLPTFVPPGAVNSSSAPPTSTTWMTSSTSPSTSVSTPPTSSMWTTSSALASALPTPDPVVEALCPSDYKIQFYNEPTAEGCANEDCTTCAEDFHMYCSVIERDEHCNCACQWNSGCMSGAPERGMCCINQCSFLCFLIAWRGGN</sequence>